<evidence type="ECO:0008006" key="3">
    <source>
        <dbReference type="Google" id="ProtNLM"/>
    </source>
</evidence>
<evidence type="ECO:0000313" key="2">
    <source>
        <dbReference type="Proteomes" id="UP001310594"/>
    </source>
</evidence>
<dbReference type="EMBL" id="JAVRQU010000007">
    <property type="protein sequence ID" value="KAK5700655.1"/>
    <property type="molecule type" value="Genomic_DNA"/>
</dbReference>
<proteinExistence type="predicted"/>
<evidence type="ECO:0000313" key="1">
    <source>
        <dbReference type="EMBL" id="KAK5700655.1"/>
    </source>
</evidence>
<dbReference type="PANTHER" id="PTHR39598">
    <property type="entry name" value="AUSTINOL SYNTHESIS PROTEIN F-RELATED"/>
    <property type="match status" value="1"/>
</dbReference>
<protein>
    <recommendedName>
        <fullName evidence="3">SnoaL-like domain-containing protein</fullName>
    </recommendedName>
</protein>
<dbReference type="Gene3D" id="3.10.450.50">
    <property type="match status" value="1"/>
</dbReference>
<reference evidence="1" key="1">
    <citation type="submission" date="2023-08" db="EMBL/GenBank/DDBJ databases">
        <title>Black Yeasts Isolated from many extreme environments.</title>
        <authorList>
            <person name="Coleine C."/>
            <person name="Stajich J.E."/>
            <person name="Selbmann L."/>
        </authorList>
    </citation>
    <scope>NUCLEOTIDE SEQUENCE</scope>
    <source>
        <strain evidence="1">CCFEE 5810</strain>
    </source>
</reference>
<dbReference type="InterPro" id="IPR050977">
    <property type="entry name" value="Fungal_Meroterpenoid_Isomerase"/>
</dbReference>
<gene>
    <name evidence="1" type="ORF">LTR97_005172</name>
</gene>
<dbReference type="SUPFAM" id="SSF54427">
    <property type="entry name" value="NTF2-like"/>
    <property type="match status" value="1"/>
</dbReference>
<dbReference type="PANTHER" id="PTHR39598:SF1">
    <property type="entry name" value="AUSTINOID BIOSYNTHESIS CLUSTERS PROTEIN F-RELATED"/>
    <property type="match status" value="1"/>
</dbReference>
<comment type="caution">
    <text evidence="1">The sequence shown here is derived from an EMBL/GenBank/DDBJ whole genome shotgun (WGS) entry which is preliminary data.</text>
</comment>
<accession>A0AAN7W6P8</accession>
<name>A0AAN7W6P8_9PEZI</name>
<dbReference type="AlphaFoldDB" id="A0AAN7W6P8"/>
<dbReference type="InterPro" id="IPR032710">
    <property type="entry name" value="NTF2-like_dom_sf"/>
</dbReference>
<organism evidence="1 2">
    <name type="scientific">Elasticomyces elasticus</name>
    <dbReference type="NCBI Taxonomy" id="574655"/>
    <lineage>
        <taxon>Eukaryota</taxon>
        <taxon>Fungi</taxon>
        <taxon>Dikarya</taxon>
        <taxon>Ascomycota</taxon>
        <taxon>Pezizomycotina</taxon>
        <taxon>Dothideomycetes</taxon>
        <taxon>Dothideomycetidae</taxon>
        <taxon>Mycosphaerellales</taxon>
        <taxon>Teratosphaeriaceae</taxon>
        <taxon>Elasticomyces</taxon>
    </lineage>
</organism>
<dbReference type="Proteomes" id="UP001310594">
    <property type="component" value="Unassembled WGS sequence"/>
</dbReference>
<sequence length="148" mass="16513">MPSELETNMRATTEGFVHSFDGRWTPGATLSYRSPGCKHAMLPSTLGLGTKEKNNDEWAAHFKRLDGIVTNAETTIHDYLAVANERRAVCRTSLTADTPVGSYANDYVWFFTFDEDGKKIVSITEFMDSKAGAEMLKKLIEAGLFEKH</sequence>